<reference evidence="3" key="1">
    <citation type="submission" date="2016-11" db="UniProtKB">
        <authorList>
            <consortium name="WormBaseParasite"/>
        </authorList>
    </citation>
    <scope>IDENTIFICATION</scope>
</reference>
<dbReference type="AlphaFoldDB" id="A0A1I7XDY5"/>
<sequence>MIKSCGALGSRSHTFMSAIVVELSSAVVSASAPPAKKARVVELADNQKEPSFAMSSQARKNGQEPMETDSVGLDKNLYSRQMYSNYEEYELVFSAIPDTMDKLQFLDGPIKKLFLSNGGLL</sequence>
<evidence type="ECO:0000313" key="3">
    <source>
        <dbReference type="WBParaSite" id="Hba_15668"/>
    </source>
</evidence>
<accession>A0A1I7XDY5</accession>
<name>A0A1I7XDY5_HETBA</name>
<dbReference type="WBParaSite" id="Hba_15668">
    <property type="protein sequence ID" value="Hba_15668"/>
    <property type="gene ID" value="Hba_15668"/>
</dbReference>
<keyword evidence="2" id="KW-1185">Reference proteome</keyword>
<evidence type="ECO:0000313" key="2">
    <source>
        <dbReference type="Proteomes" id="UP000095283"/>
    </source>
</evidence>
<dbReference type="Proteomes" id="UP000095283">
    <property type="component" value="Unplaced"/>
</dbReference>
<proteinExistence type="predicted"/>
<evidence type="ECO:0000256" key="1">
    <source>
        <dbReference type="SAM" id="MobiDB-lite"/>
    </source>
</evidence>
<protein>
    <submittedName>
        <fullName evidence="3">Photosystem II reaction center Psb28 protein</fullName>
    </submittedName>
</protein>
<feature type="region of interest" description="Disordered" evidence="1">
    <location>
        <begin position="49"/>
        <end position="70"/>
    </location>
</feature>
<organism evidence="2 3">
    <name type="scientific">Heterorhabditis bacteriophora</name>
    <name type="common">Entomopathogenic nematode worm</name>
    <dbReference type="NCBI Taxonomy" id="37862"/>
    <lineage>
        <taxon>Eukaryota</taxon>
        <taxon>Metazoa</taxon>
        <taxon>Ecdysozoa</taxon>
        <taxon>Nematoda</taxon>
        <taxon>Chromadorea</taxon>
        <taxon>Rhabditida</taxon>
        <taxon>Rhabditina</taxon>
        <taxon>Rhabditomorpha</taxon>
        <taxon>Strongyloidea</taxon>
        <taxon>Heterorhabditidae</taxon>
        <taxon>Heterorhabditis</taxon>
    </lineage>
</organism>